<evidence type="ECO:0000313" key="4">
    <source>
        <dbReference type="Proteomes" id="UP000000641"/>
    </source>
</evidence>
<reference evidence="4" key="1">
    <citation type="journal article" date="2008" name="J. Bacteriol.">
        <title>Genome sequence of Thermofilum pendens reveals an exceptional loss of biosynthetic pathways without genome reduction.</title>
        <authorList>
            <person name="Anderson I."/>
            <person name="Rodriguez J."/>
            <person name="Susanti D."/>
            <person name="Porat I."/>
            <person name="Reich C."/>
            <person name="Ulrich L.E."/>
            <person name="Elkins J.G."/>
            <person name="Mavromatis K."/>
            <person name="Lykidis A."/>
            <person name="Kim E."/>
            <person name="Thompson L.S."/>
            <person name="Nolan M."/>
            <person name="Land M."/>
            <person name="Copeland A."/>
            <person name="Lapidus A."/>
            <person name="Lucas S."/>
            <person name="Detter C."/>
            <person name="Zhulin I.B."/>
            <person name="Olsen G.J."/>
            <person name="Whitman W."/>
            <person name="Mukhopadhyay B."/>
            <person name="Bristow J."/>
            <person name="Kyrpides N."/>
        </authorList>
    </citation>
    <scope>NUCLEOTIDE SEQUENCE [LARGE SCALE GENOMIC DNA]</scope>
    <source>
        <strain evidence="4">DSM 2475 / Hrk 5</strain>
    </source>
</reference>
<gene>
    <name evidence="3" type="ordered locus">Tpen_1279</name>
</gene>
<dbReference type="RefSeq" id="WP_011752942.1">
    <property type="nucleotide sequence ID" value="NC_008698.1"/>
</dbReference>
<dbReference type="InterPro" id="IPR036895">
    <property type="entry name" value="Uracil-DNA_glycosylase-like_sf"/>
</dbReference>
<accession>A1RZP7</accession>
<dbReference type="Gene3D" id="3.40.50.10630">
    <property type="entry name" value="Uracil-DNA glycosylase-like"/>
    <property type="match status" value="1"/>
</dbReference>
<dbReference type="AlphaFoldDB" id="A1RZP7"/>
<keyword evidence="1" id="KW-0819">tRNA processing</keyword>
<name>A1RZP7_THEPD</name>
<dbReference type="KEGG" id="tpe:Tpen_1279"/>
<dbReference type="EnsemblBacteria" id="ABL78677">
    <property type="protein sequence ID" value="ABL78677"/>
    <property type="gene ID" value="Tpen_1279"/>
</dbReference>
<dbReference type="Pfam" id="PF17884">
    <property type="entry name" value="DUF5591"/>
    <property type="match status" value="1"/>
</dbReference>
<dbReference type="STRING" id="368408.Tpen_1279"/>
<dbReference type="GeneID" id="4600746"/>
<sequence>MGKRRSRDPRSYDSSKKVLRGRLGEDLRFYNPREVYNALTSNKKVVGWLKFIAESYTPPPEKKVLLFYPCSTVKPYHESRSYKALYKTLESLGEKRRLIHVVAVSEPFGAVPEEYFYEWEEWYDCPGLFEWWCRAHGQPYEREYAEKSIELLASYVAAFLKRTKSSYAHRVAFVRTYTSKLRISPSHTHRRIIELASKASGVEVELLPPKEVVEEIVRTYGAGAWNRQGVAHPAAQEYLRGYLERLLVRLSP</sequence>
<evidence type="ECO:0000256" key="1">
    <source>
        <dbReference type="ARBA" id="ARBA00022694"/>
    </source>
</evidence>
<proteinExistence type="predicted"/>
<dbReference type="Proteomes" id="UP000000641">
    <property type="component" value="Chromosome"/>
</dbReference>
<feature type="domain" description="DUF5591" evidence="2">
    <location>
        <begin position="46"/>
        <end position="116"/>
    </location>
</feature>
<dbReference type="GO" id="GO:0008033">
    <property type="term" value="P:tRNA processing"/>
    <property type="evidence" value="ECO:0007669"/>
    <property type="project" value="UniProtKB-KW"/>
</dbReference>
<dbReference type="SUPFAM" id="SSF52141">
    <property type="entry name" value="Uracil-DNA glycosylase-like"/>
    <property type="match status" value="1"/>
</dbReference>
<dbReference type="InterPro" id="IPR040777">
    <property type="entry name" value="DUF5591"/>
</dbReference>
<dbReference type="EMBL" id="CP000505">
    <property type="protein sequence ID" value="ABL78677.1"/>
    <property type="molecule type" value="Genomic_DNA"/>
</dbReference>
<dbReference type="eggNOG" id="arCOG00990">
    <property type="taxonomic scope" value="Archaea"/>
</dbReference>
<keyword evidence="4" id="KW-1185">Reference proteome</keyword>
<evidence type="ECO:0000313" key="3">
    <source>
        <dbReference type="EMBL" id="ABL78677.1"/>
    </source>
</evidence>
<organism evidence="3 4">
    <name type="scientific">Thermofilum pendens (strain DSM 2475 / Hrk 5)</name>
    <dbReference type="NCBI Taxonomy" id="368408"/>
    <lineage>
        <taxon>Archaea</taxon>
        <taxon>Thermoproteota</taxon>
        <taxon>Thermoprotei</taxon>
        <taxon>Thermofilales</taxon>
        <taxon>Thermofilaceae</taxon>
        <taxon>Thermofilum</taxon>
    </lineage>
</organism>
<evidence type="ECO:0000259" key="2">
    <source>
        <dbReference type="Pfam" id="PF17884"/>
    </source>
</evidence>
<dbReference type="OrthoDB" id="115061at2157"/>
<dbReference type="HOGENOM" id="CLU_1100996_0_0_2"/>
<protein>
    <submittedName>
        <fullName evidence="3">Queuine tRNA-ribosyltransferases contain PUA domain-like protein</fullName>
    </submittedName>
</protein>